<name>A0A843VYU1_COLES</name>
<evidence type="ECO:0000313" key="3">
    <source>
        <dbReference type="Proteomes" id="UP000652761"/>
    </source>
</evidence>
<comment type="caution">
    <text evidence="2">The sequence shown here is derived from an EMBL/GenBank/DDBJ whole genome shotgun (WGS) entry which is preliminary data.</text>
</comment>
<gene>
    <name evidence="2" type="ORF">Taro_030754</name>
</gene>
<proteinExistence type="predicted"/>
<feature type="region of interest" description="Disordered" evidence="1">
    <location>
        <begin position="26"/>
        <end position="60"/>
    </location>
</feature>
<reference evidence="2" key="1">
    <citation type="submission" date="2017-07" db="EMBL/GenBank/DDBJ databases">
        <title>Taro Niue Genome Assembly and Annotation.</title>
        <authorList>
            <person name="Atibalentja N."/>
            <person name="Keating K."/>
            <person name="Fields C.J."/>
        </authorList>
    </citation>
    <scope>NUCLEOTIDE SEQUENCE</scope>
    <source>
        <strain evidence="2">Niue_2</strain>
        <tissue evidence="2">Leaf</tissue>
    </source>
</reference>
<evidence type="ECO:0000256" key="1">
    <source>
        <dbReference type="SAM" id="MobiDB-lite"/>
    </source>
</evidence>
<keyword evidence="3" id="KW-1185">Reference proteome</keyword>
<evidence type="ECO:0000313" key="2">
    <source>
        <dbReference type="EMBL" id="MQL98054.1"/>
    </source>
</evidence>
<sequence>MIEHLKGVRTDTIRKRADMEMQERIISRRQQDEYDDDEPEIYADGSGGSGSRVGGEAQSRRFSNVGDYFTHIPTEVSVPDQQQRQRKRSTGVTLEEVDPNIYSREHGKQTRIDDAYNQQGPRYKVSRVVTKWWHHLGISFNAANSLYYKTMI</sequence>
<accession>A0A843VYU1</accession>
<organism evidence="2 3">
    <name type="scientific">Colocasia esculenta</name>
    <name type="common">Wild taro</name>
    <name type="synonym">Arum esculentum</name>
    <dbReference type="NCBI Taxonomy" id="4460"/>
    <lineage>
        <taxon>Eukaryota</taxon>
        <taxon>Viridiplantae</taxon>
        <taxon>Streptophyta</taxon>
        <taxon>Embryophyta</taxon>
        <taxon>Tracheophyta</taxon>
        <taxon>Spermatophyta</taxon>
        <taxon>Magnoliopsida</taxon>
        <taxon>Liliopsida</taxon>
        <taxon>Araceae</taxon>
        <taxon>Aroideae</taxon>
        <taxon>Colocasieae</taxon>
        <taxon>Colocasia</taxon>
    </lineage>
</organism>
<dbReference type="EMBL" id="NMUH01002133">
    <property type="protein sequence ID" value="MQL98054.1"/>
    <property type="molecule type" value="Genomic_DNA"/>
</dbReference>
<dbReference type="Proteomes" id="UP000652761">
    <property type="component" value="Unassembled WGS sequence"/>
</dbReference>
<feature type="region of interest" description="Disordered" evidence="1">
    <location>
        <begin position="75"/>
        <end position="95"/>
    </location>
</feature>
<protein>
    <submittedName>
        <fullName evidence="2">Uncharacterized protein</fullName>
    </submittedName>
</protein>
<dbReference type="AlphaFoldDB" id="A0A843VYU1"/>